<organism evidence="2">
    <name type="scientific">Capitella teleta</name>
    <name type="common">Polychaete worm</name>
    <dbReference type="NCBI Taxonomy" id="283909"/>
    <lineage>
        <taxon>Eukaryota</taxon>
        <taxon>Metazoa</taxon>
        <taxon>Spiralia</taxon>
        <taxon>Lophotrochozoa</taxon>
        <taxon>Annelida</taxon>
        <taxon>Polychaeta</taxon>
        <taxon>Sedentaria</taxon>
        <taxon>Scolecida</taxon>
        <taxon>Capitellidae</taxon>
        <taxon>Capitella</taxon>
    </lineage>
</organism>
<dbReference type="SUPFAM" id="SSF52540">
    <property type="entry name" value="P-loop containing nucleoside triphosphate hydrolases"/>
    <property type="match status" value="1"/>
</dbReference>
<evidence type="ECO:0000313" key="4">
    <source>
        <dbReference type="Proteomes" id="UP000014760"/>
    </source>
</evidence>
<protein>
    <recommendedName>
        <fullName evidence="5">Sulfotransferase domain-containing protein</fullName>
    </recommendedName>
</protein>
<dbReference type="InterPro" id="IPR051589">
    <property type="entry name" value="Sialate-O-sulfotransferase"/>
</dbReference>
<reference evidence="3" key="3">
    <citation type="submission" date="2015-06" db="UniProtKB">
        <authorList>
            <consortium name="EnsemblMetazoa"/>
        </authorList>
    </citation>
    <scope>IDENTIFICATION</scope>
</reference>
<keyword evidence="4" id="KW-1185">Reference proteome</keyword>
<evidence type="ECO:0008006" key="5">
    <source>
        <dbReference type="Google" id="ProtNLM"/>
    </source>
</evidence>
<dbReference type="STRING" id="283909.R7U8B4"/>
<dbReference type="OrthoDB" id="5985073at2759"/>
<name>R7U8B4_CAPTE</name>
<reference evidence="4" key="1">
    <citation type="submission" date="2012-12" db="EMBL/GenBank/DDBJ databases">
        <authorList>
            <person name="Hellsten U."/>
            <person name="Grimwood J."/>
            <person name="Chapman J.A."/>
            <person name="Shapiro H."/>
            <person name="Aerts A."/>
            <person name="Otillar R.P."/>
            <person name="Terry A.Y."/>
            <person name="Boore J.L."/>
            <person name="Simakov O."/>
            <person name="Marletaz F."/>
            <person name="Cho S.-J."/>
            <person name="Edsinger-Gonzales E."/>
            <person name="Havlak P."/>
            <person name="Kuo D.-H."/>
            <person name="Larsson T."/>
            <person name="Lv J."/>
            <person name="Arendt D."/>
            <person name="Savage R."/>
            <person name="Osoegawa K."/>
            <person name="de Jong P."/>
            <person name="Lindberg D.R."/>
            <person name="Seaver E.C."/>
            <person name="Weisblat D.A."/>
            <person name="Putnam N.H."/>
            <person name="Grigoriev I.V."/>
            <person name="Rokhsar D.S."/>
        </authorList>
    </citation>
    <scope>NUCLEOTIDE SEQUENCE</scope>
    <source>
        <strain evidence="4">I ESC-2004</strain>
    </source>
</reference>
<reference evidence="2 4" key="2">
    <citation type="journal article" date="2013" name="Nature">
        <title>Insights into bilaterian evolution from three spiralian genomes.</title>
        <authorList>
            <person name="Simakov O."/>
            <person name="Marletaz F."/>
            <person name="Cho S.J."/>
            <person name="Edsinger-Gonzales E."/>
            <person name="Havlak P."/>
            <person name="Hellsten U."/>
            <person name="Kuo D.H."/>
            <person name="Larsson T."/>
            <person name="Lv J."/>
            <person name="Arendt D."/>
            <person name="Savage R."/>
            <person name="Osoegawa K."/>
            <person name="de Jong P."/>
            <person name="Grimwood J."/>
            <person name="Chapman J.A."/>
            <person name="Shapiro H."/>
            <person name="Aerts A."/>
            <person name="Otillar R.P."/>
            <person name="Terry A.Y."/>
            <person name="Boore J.L."/>
            <person name="Grigoriev I.V."/>
            <person name="Lindberg D.R."/>
            <person name="Seaver E.C."/>
            <person name="Weisblat D.A."/>
            <person name="Putnam N.H."/>
            <person name="Rokhsar D.S."/>
        </authorList>
    </citation>
    <scope>NUCLEOTIDE SEQUENCE</scope>
    <source>
        <strain evidence="2 4">I ESC-2004</strain>
    </source>
</reference>
<dbReference type="Gene3D" id="3.40.50.300">
    <property type="entry name" value="P-loop containing nucleotide triphosphate hydrolases"/>
    <property type="match status" value="1"/>
</dbReference>
<gene>
    <name evidence="2" type="ORF">CAPTEDRAFT_213766</name>
</gene>
<dbReference type="PANTHER" id="PTHR45964">
    <property type="entry name" value="WSCD FAMILY MEMBER CG9164"/>
    <property type="match status" value="1"/>
</dbReference>
<dbReference type="PANTHER" id="PTHR45964:SF5">
    <property type="entry name" value="WSCD FAMILY MEMBER CG9164"/>
    <property type="match status" value="1"/>
</dbReference>
<sequence length="360" mass="41184">MTIRNLPFSQFLILTVTLCIIVKYHKPLYTAAVLKVRGYVVRRIFPKVSSAIFPSSEDNKEELRVDENLYEYCRRQMPSTASLAFDKTFDHLKAASTRHRTALDTHRTNCTEVHYSAKPLSRTILASIPGAGNTWVRHLIQLITGVYTGAVYKDKYLLHDFPGEGHFGPDVIVVKSHEAEFGPAYQRVVIVIRDALTSIKSDYMRLESDHNHTGIDRKVSVKGWQEAVKRETEIFGNRTWKWLQKAQEKQHDVFLLFYVDLVNGHMDRALINLAYFLGVELSVDTLKCALRNREGNFHRHKDIDPYEGLEVDLDEINKNRAKLRGLIKQCILGKTCGTSGFFRTLIPFTIIGMPQDIGCN</sequence>
<evidence type="ECO:0000256" key="1">
    <source>
        <dbReference type="ARBA" id="ARBA00010236"/>
    </source>
</evidence>
<dbReference type="InterPro" id="IPR027417">
    <property type="entry name" value="P-loop_NTPase"/>
</dbReference>
<proteinExistence type="inferred from homology"/>
<dbReference type="EnsemblMetazoa" id="CapteT213766">
    <property type="protein sequence ID" value="CapteP213766"/>
    <property type="gene ID" value="CapteG213766"/>
</dbReference>
<dbReference type="HOGENOM" id="CLU_769966_0_0_1"/>
<evidence type="ECO:0000313" key="2">
    <source>
        <dbReference type="EMBL" id="ELU02229.1"/>
    </source>
</evidence>
<dbReference type="Proteomes" id="UP000014760">
    <property type="component" value="Unassembled WGS sequence"/>
</dbReference>
<dbReference type="EMBL" id="KB304239">
    <property type="protein sequence ID" value="ELU02229.1"/>
    <property type="molecule type" value="Genomic_DNA"/>
</dbReference>
<dbReference type="AlphaFoldDB" id="R7U8B4"/>
<evidence type="ECO:0000313" key="3">
    <source>
        <dbReference type="EnsemblMetazoa" id="CapteP213766"/>
    </source>
</evidence>
<comment type="similarity">
    <text evidence="1">Belongs to the WSCD family.</text>
</comment>
<dbReference type="EMBL" id="AMQN01001637">
    <property type="status" value="NOT_ANNOTATED_CDS"/>
    <property type="molecule type" value="Genomic_DNA"/>
</dbReference>
<accession>R7U8B4</accession>
<dbReference type="OMA" id="TSEANHI"/>